<gene>
    <name evidence="7" type="ORF">J2T57_003655</name>
</gene>
<dbReference type="PROSITE" id="PS50111">
    <property type="entry name" value="CHEMOTAXIS_TRANSDUC_2"/>
    <property type="match status" value="1"/>
</dbReference>
<dbReference type="SMART" id="SM00283">
    <property type="entry name" value="MA"/>
    <property type="match status" value="1"/>
</dbReference>
<dbReference type="CDD" id="cd19411">
    <property type="entry name" value="MCP2201-like_sensor"/>
    <property type="match status" value="1"/>
</dbReference>
<dbReference type="Gene3D" id="1.10.287.950">
    <property type="entry name" value="Methyl-accepting chemotaxis protein"/>
    <property type="match status" value="1"/>
</dbReference>
<evidence type="ECO:0000256" key="2">
    <source>
        <dbReference type="ARBA" id="ARBA00023224"/>
    </source>
</evidence>
<keyword evidence="5" id="KW-0812">Transmembrane</keyword>
<evidence type="ECO:0000259" key="6">
    <source>
        <dbReference type="PROSITE" id="PS50111"/>
    </source>
</evidence>
<dbReference type="InterPro" id="IPR047347">
    <property type="entry name" value="YvaQ-like_sensor"/>
</dbReference>
<reference evidence="7" key="1">
    <citation type="submission" date="2022-03" db="EMBL/GenBank/DDBJ databases">
        <title>Genomic Encyclopedia of Type Strains, Phase III (KMG-III): the genomes of soil and plant-associated and newly described type strains.</title>
        <authorList>
            <person name="Whitman W."/>
        </authorList>
    </citation>
    <scope>NUCLEOTIDE SEQUENCE</scope>
    <source>
        <strain evidence="7">ANL 6-2</strain>
    </source>
</reference>
<keyword evidence="8" id="KW-1185">Reference proteome</keyword>
<dbReference type="Pfam" id="PF12729">
    <property type="entry name" value="4HB_MCP_1"/>
    <property type="match status" value="1"/>
</dbReference>
<dbReference type="EMBL" id="JALJXV010000009">
    <property type="protein sequence ID" value="MCP1676494.1"/>
    <property type="molecule type" value="Genomic_DNA"/>
</dbReference>
<comment type="similarity">
    <text evidence="3">Belongs to the methyl-accepting chemotaxis (MCP) protein family.</text>
</comment>
<comment type="caution">
    <text evidence="7">The sequence shown here is derived from an EMBL/GenBank/DDBJ whole genome shotgun (WGS) entry which is preliminary data.</text>
</comment>
<dbReference type="Pfam" id="PF00015">
    <property type="entry name" value="MCPsignal"/>
    <property type="match status" value="1"/>
</dbReference>
<feature type="transmembrane region" description="Helical" evidence="5">
    <location>
        <begin position="12"/>
        <end position="31"/>
    </location>
</feature>
<dbReference type="SUPFAM" id="SSF58104">
    <property type="entry name" value="Methyl-accepting chemotaxis protein (MCP) signaling domain"/>
    <property type="match status" value="1"/>
</dbReference>
<comment type="subcellular location">
    <subcellularLocation>
        <location evidence="1">Membrane</location>
    </subcellularLocation>
</comment>
<dbReference type="GO" id="GO:0016020">
    <property type="term" value="C:membrane"/>
    <property type="evidence" value="ECO:0007669"/>
    <property type="project" value="UniProtKB-SubCell"/>
</dbReference>
<organism evidence="7 8">
    <name type="scientific">Natronocella acetinitrilica</name>
    <dbReference type="NCBI Taxonomy" id="414046"/>
    <lineage>
        <taxon>Bacteria</taxon>
        <taxon>Pseudomonadati</taxon>
        <taxon>Pseudomonadota</taxon>
        <taxon>Gammaproteobacteria</taxon>
        <taxon>Chromatiales</taxon>
        <taxon>Ectothiorhodospiraceae</taxon>
        <taxon>Natronocella</taxon>
    </lineage>
</organism>
<evidence type="ECO:0000256" key="5">
    <source>
        <dbReference type="SAM" id="Phobius"/>
    </source>
</evidence>
<dbReference type="FunFam" id="1.10.287.950:FF:000001">
    <property type="entry name" value="Methyl-accepting chemotaxis sensory transducer"/>
    <property type="match status" value="1"/>
</dbReference>
<dbReference type="AlphaFoldDB" id="A0AAE3G6B8"/>
<keyword evidence="5" id="KW-1133">Transmembrane helix</keyword>
<accession>A0AAE3G6B8</accession>
<evidence type="ECO:0000256" key="4">
    <source>
        <dbReference type="PROSITE-ProRule" id="PRU00284"/>
    </source>
</evidence>
<dbReference type="CDD" id="cd11386">
    <property type="entry name" value="MCP_signal"/>
    <property type="match status" value="1"/>
</dbReference>
<proteinExistence type="inferred from homology"/>
<dbReference type="GO" id="GO:0007165">
    <property type="term" value="P:signal transduction"/>
    <property type="evidence" value="ECO:0007669"/>
    <property type="project" value="UniProtKB-KW"/>
</dbReference>
<evidence type="ECO:0000313" key="8">
    <source>
        <dbReference type="Proteomes" id="UP001205843"/>
    </source>
</evidence>
<feature type="transmembrane region" description="Helical" evidence="5">
    <location>
        <begin position="192"/>
        <end position="215"/>
    </location>
</feature>
<dbReference type="InterPro" id="IPR004089">
    <property type="entry name" value="MCPsignal_dom"/>
</dbReference>
<evidence type="ECO:0000313" key="7">
    <source>
        <dbReference type="EMBL" id="MCP1676494.1"/>
    </source>
</evidence>
<dbReference type="Proteomes" id="UP001205843">
    <property type="component" value="Unassembled WGS sequence"/>
</dbReference>
<dbReference type="RefSeq" id="WP_253482770.1">
    <property type="nucleotide sequence ID" value="NZ_JALJXV010000009.1"/>
</dbReference>
<dbReference type="GO" id="GO:0006935">
    <property type="term" value="P:chemotaxis"/>
    <property type="evidence" value="ECO:0007669"/>
    <property type="project" value="UniProtKB-ARBA"/>
</dbReference>
<protein>
    <submittedName>
        <fullName evidence="7">Methyl-accepting chemotaxis protein</fullName>
    </submittedName>
</protein>
<name>A0AAE3G6B8_9GAMM</name>
<evidence type="ECO:0000256" key="3">
    <source>
        <dbReference type="ARBA" id="ARBA00029447"/>
    </source>
</evidence>
<sequence>MFNRHLSVGQRLGLGFALVLSLLIMVTLVGVQRVGVIDSTLTEVDEGATLKQRYAINFRGSVHDRAIAIRDAVLEESNAGLQRHLNDIEVLKSFYAESAEPMNQLFDAQGASAQEQRLLGDIQAIEQTTLALSDRLIALRQTNDIGAARTFLLNEVSPAYTEWLNRINAFIDYQEASIATDIARVQRTASDFSMLMLVVAGIAVLLSIIVSLLIIRRLKSVLGGEPEEVAAVIRKISQGHLATAIHTDYPRSVMGELKGMSERLRETMTEVRSAADNLTGAAAGLLEASESNRNQIRQQSEGTTQMAVATNEMAASVAQVAGNANRAAEATQNADEGGMRVNAEVRQTAEAIEKLADTLEDAAGSVQQVYKESTEIETIVEVIQAIAEQTNLLALNAAIEAARAGTHGRGFAIVADEVRALASRTQDSTREISNMIDKLQEGTGKAVKVMENSRELAQTTVAQTARTEASIAGIREDISSINQMNTEIATAAEQQSRVADELNQNINRITEATEITGDVSDRVADASRDLSSLADQLTEKVAFFKS</sequence>
<dbReference type="InterPro" id="IPR024478">
    <property type="entry name" value="HlyB_4HB_MCP"/>
</dbReference>
<evidence type="ECO:0000256" key="1">
    <source>
        <dbReference type="ARBA" id="ARBA00004370"/>
    </source>
</evidence>
<dbReference type="PANTHER" id="PTHR32089">
    <property type="entry name" value="METHYL-ACCEPTING CHEMOTAXIS PROTEIN MCPB"/>
    <property type="match status" value="1"/>
</dbReference>
<feature type="domain" description="Methyl-accepting transducer" evidence="6">
    <location>
        <begin position="274"/>
        <end position="510"/>
    </location>
</feature>
<keyword evidence="5" id="KW-0472">Membrane</keyword>
<dbReference type="PANTHER" id="PTHR32089:SF112">
    <property type="entry name" value="LYSOZYME-LIKE PROTEIN-RELATED"/>
    <property type="match status" value="1"/>
</dbReference>
<keyword evidence="2 4" id="KW-0807">Transducer</keyword>